<dbReference type="PANTHER" id="PTHR37816">
    <property type="entry name" value="YALI0E33011P"/>
    <property type="match status" value="1"/>
</dbReference>
<protein>
    <recommendedName>
        <fullName evidence="3">Adenylate kinase</fullName>
    </recommendedName>
</protein>
<dbReference type="AlphaFoldDB" id="K6VFT5"/>
<dbReference type="EMBL" id="BAHD01000015">
    <property type="protein sequence ID" value="GAB95053.1"/>
    <property type="molecule type" value="Genomic_DNA"/>
</dbReference>
<evidence type="ECO:0000313" key="2">
    <source>
        <dbReference type="Proteomes" id="UP000008366"/>
    </source>
</evidence>
<dbReference type="STRING" id="1184609.KILIM_015_01150"/>
<sequence length="174" mass="19318">MRHARRVLCFGATGSGKSTLAAALADRLDLPLVLVDDLCWEPGWVQPPRAELDARVLPALDEPAYVIDSVYGFHNVCALERVDVVVGLDYPRATSMRRLLARTAGRILTRELVCNGNVETLRRALSRDSIMAWHVKSWASKRARMRTWHADPSAPPTVLLRRPRDADALLASLG</sequence>
<dbReference type="InterPro" id="IPR052922">
    <property type="entry name" value="Cytidylate_Kinase-2"/>
</dbReference>
<proteinExistence type="predicted"/>
<dbReference type="Gene3D" id="3.40.50.300">
    <property type="entry name" value="P-loop containing nucleotide triphosphate hydrolases"/>
    <property type="match status" value="1"/>
</dbReference>
<evidence type="ECO:0008006" key="3">
    <source>
        <dbReference type="Google" id="ProtNLM"/>
    </source>
</evidence>
<name>K6VFT5_9MICO</name>
<keyword evidence="2" id="KW-1185">Reference proteome</keyword>
<dbReference type="SUPFAM" id="SSF52540">
    <property type="entry name" value="P-loop containing nucleoside triphosphate hydrolases"/>
    <property type="match status" value="1"/>
</dbReference>
<dbReference type="OrthoDB" id="3199600at2"/>
<organism evidence="1 2">
    <name type="scientific">Kineosphaera limosa NBRC 100340</name>
    <dbReference type="NCBI Taxonomy" id="1184609"/>
    <lineage>
        <taxon>Bacteria</taxon>
        <taxon>Bacillati</taxon>
        <taxon>Actinomycetota</taxon>
        <taxon>Actinomycetes</taxon>
        <taxon>Micrococcales</taxon>
        <taxon>Dermatophilaceae</taxon>
        <taxon>Kineosphaera</taxon>
    </lineage>
</organism>
<dbReference type="PANTHER" id="PTHR37816:SF1">
    <property type="entry name" value="TOXIN"/>
    <property type="match status" value="1"/>
</dbReference>
<reference evidence="1 2" key="1">
    <citation type="submission" date="2012-08" db="EMBL/GenBank/DDBJ databases">
        <title>Whole genome shotgun sequence of Kineosphaera limosa NBRC 100340.</title>
        <authorList>
            <person name="Yoshida I."/>
            <person name="Isaki S."/>
            <person name="Hosoyama A."/>
            <person name="Tsuchikane K."/>
            <person name="Katsumata H."/>
            <person name="Ando Y."/>
            <person name="Ohji S."/>
            <person name="Hamada M."/>
            <person name="Tamura T."/>
            <person name="Yamazoe A."/>
            <person name="Yamazaki S."/>
            <person name="Fujita N."/>
        </authorList>
    </citation>
    <scope>NUCLEOTIDE SEQUENCE [LARGE SCALE GENOMIC DNA]</scope>
    <source>
        <strain evidence="1 2">NBRC 100340</strain>
    </source>
</reference>
<accession>K6VFT5</accession>
<dbReference type="eggNOG" id="COG0563">
    <property type="taxonomic scope" value="Bacteria"/>
</dbReference>
<evidence type="ECO:0000313" key="1">
    <source>
        <dbReference type="EMBL" id="GAB95053.1"/>
    </source>
</evidence>
<gene>
    <name evidence="1" type="ORF">KILIM_015_01150</name>
</gene>
<dbReference type="Proteomes" id="UP000008366">
    <property type="component" value="Unassembled WGS sequence"/>
</dbReference>
<comment type="caution">
    <text evidence="1">The sequence shown here is derived from an EMBL/GenBank/DDBJ whole genome shotgun (WGS) entry which is preliminary data.</text>
</comment>
<dbReference type="InterPro" id="IPR027417">
    <property type="entry name" value="P-loop_NTPase"/>
</dbReference>